<dbReference type="Gene3D" id="2.40.50.100">
    <property type="match status" value="1"/>
</dbReference>
<comment type="caution">
    <text evidence="10">The sequence shown here is derived from an EMBL/GenBank/DDBJ whole genome shotgun (WGS) entry which is preliminary data.</text>
</comment>
<evidence type="ECO:0000313" key="10">
    <source>
        <dbReference type="EMBL" id="TRW95005.1"/>
    </source>
</evidence>
<dbReference type="InterPro" id="IPR058648">
    <property type="entry name" value="HH_CzcB-like"/>
</dbReference>
<dbReference type="InterPro" id="IPR051909">
    <property type="entry name" value="MFP_Cation_Efflux"/>
</dbReference>
<dbReference type="PANTHER" id="PTHR30097:SF4">
    <property type="entry name" value="SLR6042 PROTEIN"/>
    <property type="match status" value="1"/>
</dbReference>
<keyword evidence="11" id="KW-1185">Reference proteome</keyword>
<evidence type="ECO:0000256" key="1">
    <source>
        <dbReference type="ARBA" id="ARBA00009477"/>
    </source>
</evidence>
<evidence type="ECO:0000256" key="4">
    <source>
        <dbReference type="SAM" id="MobiDB-lite"/>
    </source>
</evidence>
<keyword evidence="3" id="KW-0175">Coiled coil</keyword>
<gene>
    <name evidence="10" type="ORF">EKO24_010595</name>
</gene>
<dbReference type="InterPro" id="IPR058646">
    <property type="entry name" value="CzcB_N"/>
</dbReference>
<dbReference type="Proteomes" id="UP000733744">
    <property type="component" value="Unassembled WGS sequence"/>
</dbReference>
<dbReference type="RefSeq" id="WP_127028318.1">
    <property type="nucleotide sequence ID" value="NZ_RYFG02000093.1"/>
</dbReference>
<dbReference type="InterPro" id="IPR058792">
    <property type="entry name" value="Beta-barrel_RND_2"/>
</dbReference>
<evidence type="ECO:0000259" key="6">
    <source>
        <dbReference type="Pfam" id="PF25954"/>
    </source>
</evidence>
<sequence length="491" mass="53336">MTKKQLRIILGMLAAGLILAILILSLERPVVGEAEGDNEHEKTTENRGSHGGQLLTNGPVALEVLLSEKSGEPHFQIYQYKNERLLPPQVNHLTMTLHRPDGESQTIDFEASQDFLQSRQVIEEPHVFEAAITVKSDQDVMQFSFGKDEGKIVLTEQQIEQAGIQLQTAGPARIQKRITLPGEIRFNEDRTSHVVPRVAGIAEEIPANLGQRVKKGELLIVIASASLSEQRSELFSAQKRLELAKATFNREKHLWEAKISAEQDYQQARQALSEAEIALHNAQQKLLVLGAKPDVHGELSRYEIRAPFDGIIVEKHISIGEAVKEDSSIFTITDLSTVWAEMIVSARDLNVVRIGEPVTIKATALDSVATGTVSYVGALIGEQTRTAKARVTLGNPQLAWRPGLFITVEMAASEADVPVAVAADAVQSINNQPAVFVKIPGGFIAHPVETGLADGHAVEIVNGLKPGAQVAVNGSFVLKSEQGKAGASHEH</sequence>
<reference evidence="10 11" key="1">
    <citation type="journal article" date="2019" name="Antonie Van Leeuwenhoek">
        <title>Description of 'Ca. Methylobacter oryzae' KRF1, a novel species from the environmentally important Methylobacter clade 2.</title>
        <authorList>
            <person name="Khatri K."/>
            <person name="Mohite J.A."/>
            <person name="Pandit P.S."/>
            <person name="Bahulikar R."/>
            <person name="Rahalkar M.C."/>
        </authorList>
    </citation>
    <scope>NUCLEOTIDE SEQUENCE [LARGE SCALE GENOMIC DNA]</scope>
    <source>
        <strain evidence="10 11">KRF1</strain>
    </source>
</reference>
<dbReference type="Gene3D" id="2.40.420.20">
    <property type="match status" value="1"/>
</dbReference>
<feature type="compositionally biased region" description="Basic and acidic residues" evidence="4">
    <location>
        <begin position="37"/>
        <end position="48"/>
    </location>
</feature>
<dbReference type="EMBL" id="RYFG02000093">
    <property type="protein sequence ID" value="TRW95005.1"/>
    <property type="molecule type" value="Genomic_DNA"/>
</dbReference>
<feature type="domain" description="CzcB N-terminal" evidence="7">
    <location>
        <begin position="52"/>
        <end position="143"/>
    </location>
</feature>
<dbReference type="InterPro" id="IPR058647">
    <property type="entry name" value="BSH_CzcB-like"/>
</dbReference>
<dbReference type="Pfam" id="PF25971">
    <property type="entry name" value="CzcB_N"/>
    <property type="match status" value="1"/>
</dbReference>
<organism evidence="10 11">
    <name type="scientific">Candidatus Methylobacter oryzae</name>
    <dbReference type="NCBI Taxonomy" id="2497749"/>
    <lineage>
        <taxon>Bacteria</taxon>
        <taxon>Pseudomonadati</taxon>
        <taxon>Pseudomonadota</taxon>
        <taxon>Gammaproteobacteria</taxon>
        <taxon>Methylococcales</taxon>
        <taxon>Methylococcaceae</taxon>
        <taxon>Methylobacter</taxon>
    </lineage>
</organism>
<dbReference type="InterPro" id="IPR006143">
    <property type="entry name" value="RND_pump_MFP"/>
</dbReference>
<dbReference type="InterPro" id="IPR058649">
    <property type="entry name" value="CzcB_C"/>
</dbReference>
<comment type="similarity">
    <text evidence="1">Belongs to the membrane fusion protein (MFP) (TC 8.A.1) family.</text>
</comment>
<dbReference type="Pfam" id="PF25975">
    <property type="entry name" value="CzcB_C"/>
    <property type="match status" value="1"/>
</dbReference>
<dbReference type="Gene3D" id="2.40.30.170">
    <property type="match status" value="1"/>
</dbReference>
<proteinExistence type="inferred from homology"/>
<name>A0ABY3CAH5_9GAMM</name>
<dbReference type="SUPFAM" id="SSF111369">
    <property type="entry name" value="HlyD-like secretion proteins"/>
    <property type="match status" value="1"/>
</dbReference>
<dbReference type="Pfam" id="PF25893">
    <property type="entry name" value="HH_CzcB"/>
    <property type="match status" value="1"/>
</dbReference>
<keyword evidence="2" id="KW-0813">Transport</keyword>
<evidence type="ECO:0000259" key="8">
    <source>
        <dbReference type="Pfam" id="PF25973"/>
    </source>
</evidence>
<feature type="coiled-coil region" evidence="3">
    <location>
        <begin position="258"/>
        <end position="285"/>
    </location>
</feature>
<evidence type="ECO:0000256" key="2">
    <source>
        <dbReference type="ARBA" id="ARBA00022448"/>
    </source>
</evidence>
<dbReference type="Gene3D" id="1.10.287.470">
    <property type="entry name" value="Helix hairpin bin"/>
    <property type="match status" value="1"/>
</dbReference>
<dbReference type="Pfam" id="PF25954">
    <property type="entry name" value="Beta-barrel_RND_2"/>
    <property type="match status" value="1"/>
</dbReference>
<protein>
    <submittedName>
        <fullName evidence="10">Efflux RND transporter periplasmic adaptor subunit</fullName>
    </submittedName>
</protein>
<feature type="domain" description="CzcB-like alpha-helical hairpin" evidence="5">
    <location>
        <begin position="229"/>
        <end position="287"/>
    </location>
</feature>
<evidence type="ECO:0000259" key="5">
    <source>
        <dbReference type="Pfam" id="PF25893"/>
    </source>
</evidence>
<evidence type="ECO:0000259" key="7">
    <source>
        <dbReference type="Pfam" id="PF25971"/>
    </source>
</evidence>
<feature type="domain" description="CzcB-like C-terminal circularly permuted SH3-like" evidence="9">
    <location>
        <begin position="419"/>
        <end position="479"/>
    </location>
</feature>
<evidence type="ECO:0000256" key="3">
    <source>
        <dbReference type="SAM" id="Coils"/>
    </source>
</evidence>
<evidence type="ECO:0000259" key="9">
    <source>
        <dbReference type="Pfam" id="PF25975"/>
    </source>
</evidence>
<feature type="domain" description="CzcB-like barrel-sandwich hybrid" evidence="8">
    <location>
        <begin position="190"/>
        <end position="334"/>
    </location>
</feature>
<dbReference type="PANTHER" id="PTHR30097">
    <property type="entry name" value="CATION EFFLUX SYSTEM PROTEIN CUSB"/>
    <property type="match status" value="1"/>
</dbReference>
<accession>A0ABY3CAH5</accession>
<feature type="region of interest" description="Disordered" evidence="4">
    <location>
        <begin position="34"/>
        <end position="53"/>
    </location>
</feature>
<dbReference type="NCBIfam" id="TIGR01730">
    <property type="entry name" value="RND_mfp"/>
    <property type="match status" value="1"/>
</dbReference>
<evidence type="ECO:0000313" key="11">
    <source>
        <dbReference type="Proteomes" id="UP000733744"/>
    </source>
</evidence>
<dbReference type="Pfam" id="PF25973">
    <property type="entry name" value="BSH_CzcB"/>
    <property type="match status" value="1"/>
</dbReference>
<feature type="domain" description="CusB-like beta-barrel" evidence="6">
    <location>
        <begin position="337"/>
        <end position="413"/>
    </location>
</feature>